<keyword evidence="3" id="KW-0175">Coiled coil</keyword>
<sequence length="460" mass="52494">MAQAAYFRIEHASYNRGEWGYGRVANAAHYAANQNKRGHVATVGLPIFRTSYDAKMAFLALEKQATRKNARLGDTLIVSLPNQVAPEHRIIMMERFLSRITFNGQTYAQAWEHNDKPDNPHFHVVLIDRDRITGKSVGKFGHSRSYRAKQGLEPNVTEWMRKQWEETGNEVFAEFGYGLTFDRRSNLERGLEPAERHRGYANDNPSVDEVSQNIPTSTEDAGDSDEDMDTSEKEGLTHAAIGVDPVGTIKFLHDQKANLEHLHRAKERIETAEKRYAWLVEQREKVSAEAGDYYQESQHVLYKNHQLQEQLSQYQREDGSLKGKSLSLFGVTLFKTSARKEAERVQVSAQEYQALATDAEHTRRSYDRELHRLSENASQAERDAFMYRRELEAVYGVEEEVEAAEKLLLYGIRDAASSVTLEEAHAAYQAGDITYDEYRTFLMEGGYHAELQAMDNGQSL</sequence>
<evidence type="ECO:0000256" key="1">
    <source>
        <dbReference type="ARBA" id="ARBA00010873"/>
    </source>
</evidence>
<evidence type="ECO:0000256" key="3">
    <source>
        <dbReference type="SAM" id="Coils"/>
    </source>
</evidence>
<protein>
    <recommendedName>
        <fullName evidence="5">MobA/MobL protein domain-containing protein</fullName>
    </recommendedName>
</protein>
<feature type="domain" description="MobA/MobL protein" evidence="5">
    <location>
        <begin position="53"/>
        <end position="200"/>
    </location>
</feature>
<keyword evidence="2" id="KW-0184">Conjugation</keyword>
<dbReference type="Proteomes" id="UP000077098">
    <property type="component" value="Unassembled WGS sequence"/>
</dbReference>
<accession>A0A176WW55</accession>
<feature type="compositionally biased region" description="Polar residues" evidence="4">
    <location>
        <begin position="203"/>
        <end position="219"/>
    </location>
</feature>
<dbReference type="AlphaFoldDB" id="A0A176WW55"/>
<dbReference type="Gene3D" id="3.30.930.30">
    <property type="match status" value="1"/>
</dbReference>
<comment type="caution">
    <text evidence="6">The sequence shown here is derived from an EMBL/GenBank/DDBJ whole genome shotgun (WGS) entry which is preliminary data.</text>
</comment>
<name>A0A176WW55_AGRTU</name>
<feature type="compositionally biased region" description="Acidic residues" evidence="4">
    <location>
        <begin position="220"/>
        <end position="229"/>
    </location>
</feature>
<dbReference type="RefSeq" id="WP_063951306.1">
    <property type="nucleotide sequence ID" value="NZ_LXPS01000039.1"/>
</dbReference>
<gene>
    <name evidence="6" type="ORF">A7J57_08590</name>
</gene>
<organism evidence="6 7">
    <name type="scientific">Agrobacterium tumefaciens</name>
    <dbReference type="NCBI Taxonomy" id="358"/>
    <lineage>
        <taxon>Bacteria</taxon>
        <taxon>Pseudomonadati</taxon>
        <taxon>Pseudomonadota</taxon>
        <taxon>Alphaproteobacteria</taxon>
        <taxon>Hyphomicrobiales</taxon>
        <taxon>Rhizobiaceae</taxon>
        <taxon>Rhizobium/Agrobacterium group</taxon>
        <taxon>Agrobacterium</taxon>
        <taxon>Agrobacterium tumefaciens complex</taxon>
    </lineage>
</organism>
<feature type="coiled-coil region" evidence="3">
    <location>
        <begin position="356"/>
        <end position="390"/>
    </location>
</feature>
<proteinExistence type="inferred from homology"/>
<feature type="region of interest" description="Disordered" evidence="4">
    <location>
        <begin position="195"/>
        <end position="232"/>
    </location>
</feature>
<feature type="coiled-coil region" evidence="3">
    <location>
        <begin position="252"/>
        <end position="289"/>
    </location>
</feature>
<dbReference type="InterPro" id="IPR005053">
    <property type="entry name" value="MobA_MobL"/>
</dbReference>
<dbReference type="EMBL" id="LXPS01000039">
    <property type="protein sequence ID" value="OAE37625.1"/>
    <property type="molecule type" value="Genomic_DNA"/>
</dbReference>
<comment type="similarity">
    <text evidence="1">Belongs to the MobA/MobL family.</text>
</comment>
<dbReference type="Pfam" id="PF03389">
    <property type="entry name" value="MobA_MobL"/>
    <property type="match status" value="1"/>
</dbReference>
<reference evidence="6 7" key="1">
    <citation type="submission" date="2016-05" db="EMBL/GenBank/DDBJ databases">
        <authorList>
            <person name="Lavstsen T."/>
            <person name="Jespersen J.S."/>
        </authorList>
    </citation>
    <scope>NUCLEOTIDE SEQUENCE [LARGE SCALE GENOMIC DNA]</scope>
    <source>
        <strain evidence="6 7">KCJ1736</strain>
    </source>
</reference>
<evidence type="ECO:0000256" key="2">
    <source>
        <dbReference type="ARBA" id="ARBA00022971"/>
    </source>
</evidence>
<evidence type="ECO:0000313" key="7">
    <source>
        <dbReference type="Proteomes" id="UP000077098"/>
    </source>
</evidence>
<evidence type="ECO:0000256" key="4">
    <source>
        <dbReference type="SAM" id="MobiDB-lite"/>
    </source>
</evidence>
<evidence type="ECO:0000313" key="6">
    <source>
        <dbReference type="EMBL" id="OAE37625.1"/>
    </source>
</evidence>
<evidence type="ECO:0000259" key="5">
    <source>
        <dbReference type="Pfam" id="PF03389"/>
    </source>
</evidence>